<dbReference type="InterPro" id="IPR014756">
    <property type="entry name" value="Ig_E-set"/>
</dbReference>
<dbReference type="PIRSF" id="PIRSF006281">
    <property type="entry name" value="MdoG"/>
    <property type="match status" value="1"/>
</dbReference>
<dbReference type="PANTHER" id="PTHR30504">
    <property type="entry name" value="GLUCANS BIOSYNTHESIS PROTEIN"/>
    <property type="match status" value="1"/>
</dbReference>
<evidence type="ECO:0000256" key="4">
    <source>
        <dbReference type="ARBA" id="ARBA00015376"/>
    </source>
</evidence>
<evidence type="ECO:0000256" key="1">
    <source>
        <dbReference type="ARBA" id="ARBA00004418"/>
    </source>
</evidence>
<dbReference type="InterPro" id="IPR014718">
    <property type="entry name" value="GH-type_carb-bd"/>
</dbReference>
<dbReference type="RefSeq" id="WP_011647370.1">
    <property type="nucleotide sequence ID" value="NZ_ARYI01000004.1"/>
</dbReference>
<gene>
    <name evidence="8" type="ORF">HHI_05814</name>
</gene>
<dbReference type="SUPFAM" id="SSF81296">
    <property type="entry name" value="E set domains"/>
    <property type="match status" value="1"/>
</dbReference>
<keyword evidence="9" id="KW-1185">Reference proteome</keyword>
<evidence type="ECO:0000256" key="5">
    <source>
        <dbReference type="ARBA" id="ARBA00022764"/>
    </source>
</evidence>
<dbReference type="PANTHER" id="PTHR30504:SF4">
    <property type="entry name" value="GLUCANS BIOSYNTHESIS PROTEIN G"/>
    <property type="match status" value="1"/>
</dbReference>
<name>A0A059FX34_9PROT</name>
<dbReference type="InterPro" id="IPR013783">
    <property type="entry name" value="Ig-like_fold"/>
</dbReference>
<comment type="caution">
    <text evidence="8">The sequence shown here is derived from an EMBL/GenBank/DDBJ whole genome shotgun (WGS) entry which is preliminary data.</text>
</comment>
<evidence type="ECO:0000256" key="2">
    <source>
        <dbReference type="ARBA" id="ARBA00005001"/>
    </source>
</evidence>
<dbReference type="InterPro" id="IPR011013">
    <property type="entry name" value="Gal_mutarotase_sf_dom"/>
</dbReference>
<dbReference type="Gene3D" id="2.70.98.10">
    <property type="match status" value="1"/>
</dbReference>
<evidence type="ECO:0000313" key="8">
    <source>
        <dbReference type="EMBL" id="KCZ95162.1"/>
    </source>
</evidence>
<dbReference type="Pfam" id="PF04349">
    <property type="entry name" value="MdoG"/>
    <property type="match status" value="1"/>
</dbReference>
<dbReference type="GO" id="GO:0030288">
    <property type="term" value="C:outer membrane-bounded periplasmic space"/>
    <property type="evidence" value="ECO:0007669"/>
    <property type="project" value="TreeGrafter"/>
</dbReference>
<accession>A0A059FX34</accession>
<dbReference type="EMBL" id="ARYI01000004">
    <property type="protein sequence ID" value="KCZ95162.1"/>
    <property type="molecule type" value="Genomic_DNA"/>
</dbReference>
<reference evidence="8 9" key="1">
    <citation type="submission" date="2013-04" db="EMBL/GenBank/DDBJ databases">
        <title>Hyphomonas hirschiana VP5 Genome Sequencing.</title>
        <authorList>
            <person name="Lai Q."/>
            <person name="Shao Z."/>
        </authorList>
    </citation>
    <scope>NUCLEOTIDE SEQUENCE [LARGE SCALE GENOMIC DNA]</scope>
    <source>
        <strain evidence="8 9">VP5</strain>
    </source>
</reference>
<comment type="similarity">
    <text evidence="3">Belongs to the OpgD/OpgG family.</text>
</comment>
<evidence type="ECO:0000259" key="7">
    <source>
        <dbReference type="Pfam" id="PF04349"/>
    </source>
</evidence>
<dbReference type="AlphaFoldDB" id="A0A059FX34"/>
<dbReference type="GO" id="GO:0051274">
    <property type="term" value="P:beta-glucan biosynthetic process"/>
    <property type="evidence" value="ECO:0007669"/>
    <property type="project" value="TreeGrafter"/>
</dbReference>
<dbReference type="InterPro" id="IPR007444">
    <property type="entry name" value="Glucan_biosyn_MdoG_C"/>
</dbReference>
<evidence type="ECO:0000256" key="6">
    <source>
        <dbReference type="SAM" id="MobiDB-lite"/>
    </source>
</evidence>
<evidence type="ECO:0000313" key="9">
    <source>
        <dbReference type="Proteomes" id="UP000025061"/>
    </source>
</evidence>
<dbReference type="GO" id="GO:0003824">
    <property type="term" value="F:catalytic activity"/>
    <property type="evidence" value="ECO:0007669"/>
    <property type="project" value="InterPro"/>
</dbReference>
<evidence type="ECO:0000256" key="3">
    <source>
        <dbReference type="ARBA" id="ARBA00009284"/>
    </source>
</evidence>
<protein>
    <recommendedName>
        <fullName evidence="4">Glucans biosynthesis protein G</fullName>
    </recommendedName>
</protein>
<dbReference type="UniPathway" id="UPA00637"/>
<comment type="pathway">
    <text evidence="2">Glycan metabolism; osmoregulated periplasmic glucan (OPG) biosynthesis.</text>
</comment>
<proteinExistence type="inferred from homology"/>
<feature type="region of interest" description="Disordered" evidence="6">
    <location>
        <begin position="1"/>
        <end position="23"/>
    </location>
</feature>
<dbReference type="PATRIC" id="fig|1280951.3.peg.1174"/>
<dbReference type="Gene3D" id="2.60.40.10">
    <property type="entry name" value="Immunoglobulins"/>
    <property type="match status" value="1"/>
</dbReference>
<keyword evidence="5" id="KW-0574">Periplasm</keyword>
<feature type="domain" description="Glucan biosynthesis periplasmic MdoG C-terminal" evidence="7">
    <location>
        <begin position="79"/>
        <end position="547"/>
    </location>
</feature>
<organism evidence="8 9">
    <name type="scientific">Hyphomonas hirschiana VP5</name>
    <dbReference type="NCBI Taxonomy" id="1280951"/>
    <lineage>
        <taxon>Bacteria</taxon>
        <taxon>Pseudomonadati</taxon>
        <taxon>Pseudomonadota</taxon>
        <taxon>Alphaproteobacteria</taxon>
        <taxon>Hyphomonadales</taxon>
        <taxon>Hyphomonadaceae</taxon>
        <taxon>Hyphomonas</taxon>
    </lineage>
</organism>
<dbReference type="InterPro" id="IPR014438">
    <property type="entry name" value="Glucan_biosyn_MdoG/MdoD"/>
</dbReference>
<dbReference type="OrthoDB" id="9777817at2"/>
<sequence length="550" mass="60550">MAGLLISSCSPSADPAPEAPVKATVEGDPALNAAKAAEPKLAAAPEAVVETLSPEAAAALAASEEDPSAAPAPPVTAEFDFEDVRRKAEILASRPFQTPPGIPKEAGALNYDAYRRIQLHQDAALWKDTSDKFRILPDPRGYLFNYAIRLNFVEEGKEVSRPYSPEDFNFFDLPLSDEAKQLLGFAGFRVVTPLNIAGKWDELISFRGASFFRALGAGNLYGASARGISIGTASPEGEQFPYFREFWLQKPAPGTDTIRIYALLDGESITGAYELSVTPGVETKMQITAALFPRKELATVGISPLTSMYFFSPHDIRKFQNDFRPAVHDSEGLSIQMYNGEWVWRPLFNPKALQVSVLADRPPLGFGLVQRKRAFEDYSDIEAGYHHRPTVWVQPKAGWGEGELTLVEIPTGNEYNDNIVAYWKPKTPWQPGTAYTVSYDMKWSLLTSSVPDVATVKNTFAGVKPAATQQLFVIDYEQIPAALLEGVEAEITTSAGKVLNPIIKTNPETGNVRLSFELEAQNIEVAELRALLTKGGKPITETWLYRWRKE</sequence>
<comment type="subcellular location">
    <subcellularLocation>
        <location evidence="1">Periplasm</location>
    </subcellularLocation>
</comment>
<dbReference type="Proteomes" id="UP000025061">
    <property type="component" value="Unassembled WGS sequence"/>
</dbReference>
<dbReference type="GO" id="GO:0030246">
    <property type="term" value="F:carbohydrate binding"/>
    <property type="evidence" value="ECO:0007669"/>
    <property type="project" value="InterPro"/>
</dbReference>
<dbReference type="SUPFAM" id="SSF74650">
    <property type="entry name" value="Galactose mutarotase-like"/>
    <property type="match status" value="1"/>
</dbReference>